<gene>
    <name evidence="3" type="ORF">GGR12_001701</name>
</gene>
<evidence type="ECO:0000256" key="1">
    <source>
        <dbReference type="SAM" id="MobiDB-lite"/>
    </source>
</evidence>
<keyword evidence="2" id="KW-0732">Signal</keyword>
<dbReference type="EMBL" id="JACIDM010000002">
    <property type="protein sequence ID" value="MBB4082835.1"/>
    <property type="molecule type" value="Genomic_DNA"/>
</dbReference>
<comment type="caution">
    <text evidence="3">The sequence shown here is derived from an EMBL/GenBank/DDBJ whole genome shotgun (WGS) entry which is preliminary data.</text>
</comment>
<feature type="compositionally biased region" description="Polar residues" evidence="1">
    <location>
        <begin position="134"/>
        <end position="144"/>
    </location>
</feature>
<feature type="chain" id="PRO_5031122915" evidence="2">
    <location>
        <begin position="21"/>
        <end position="261"/>
    </location>
</feature>
<dbReference type="AlphaFoldDB" id="A0A7W6NQ49"/>
<evidence type="ECO:0000256" key="2">
    <source>
        <dbReference type="SAM" id="SignalP"/>
    </source>
</evidence>
<sequence>MKLSKSGLATLAASITFLVAAPAFEAADAQVRGGGRGGVSRGGGGGHGGMSRGGGGGRSAASRPARSPSAGTAQRARPSGGQSRPAAAAGTRDRGGAGAAARERPGGAGAGTRERPAAGDRTPNRDRPGGDGNRINSGDGNRINTGDREVNRGDRVRDRETNIDRGDININNDIDIDGDHGWDWDDGWGDHPIAAGVAFGTAAAWTSAVVGSMFYSIPPACSPYYGSYYYCDGHYYQPQYQGDTVVYVVVDDPAQSVTVVQ</sequence>
<organism evidence="3 4">
    <name type="scientific">Brevundimonas lenta</name>
    <dbReference type="NCBI Taxonomy" id="424796"/>
    <lineage>
        <taxon>Bacteria</taxon>
        <taxon>Pseudomonadati</taxon>
        <taxon>Pseudomonadota</taxon>
        <taxon>Alphaproteobacteria</taxon>
        <taxon>Caulobacterales</taxon>
        <taxon>Caulobacteraceae</taxon>
        <taxon>Brevundimonas</taxon>
    </lineage>
</organism>
<feature type="compositionally biased region" description="Low complexity" evidence="1">
    <location>
        <begin position="59"/>
        <end position="71"/>
    </location>
</feature>
<feature type="signal peptide" evidence="2">
    <location>
        <begin position="1"/>
        <end position="20"/>
    </location>
</feature>
<evidence type="ECO:0000313" key="3">
    <source>
        <dbReference type="EMBL" id="MBB4082835.1"/>
    </source>
</evidence>
<dbReference type="Proteomes" id="UP000529946">
    <property type="component" value="Unassembled WGS sequence"/>
</dbReference>
<feature type="compositionally biased region" description="Basic and acidic residues" evidence="1">
    <location>
        <begin position="145"/>
        <end position="158"/>
    </location>
</feature>
<feature type="compositionally biased region" description="Basic and acidic residues" evidence="1">
    <location>
        <begin position="91"/>
        <end position="105"/>
    </location>
</feature>
<dbReference type="RefSeq" id="WP_183203993.1">
    <property type="nucleotide sequence ID" value="NZ_BAAAER010000001.1"/>
</dbReference>
<keyword evidence="4" id="KW-1185">Reference proteome</keyword>
<feature type="compositionally biased region" description="Gly residues" evidence="1">
    <location>
        <begin position="32"/>
        <end position="58"/>
    </location>
</feature>
<feature type="region of interest" description="Disordered" evidence="1">
    <location>
        <begin position="30"/>
        <end position="158"/>
    </location>
</feature>
<accession>A0A7W6NQ49</accession>
<name>A0A7W6NQ49_9CAUL</name>
<proteinExistence type="predicted"/>
<evidence type="ECO:0000313" key="4">
    <source>
        <dbReference type="Proteomes" id="UP000529946"/>
    </source>
</evidence>
<feature type="compositionally biased region" description="Basic and acidic residues" evidence="1">
    <location>
        <begin position="112"/>
        <end position="129"/>
    </location>
</feature>
<protein>
    <submittedName>
        <fullName evidence="3">Uncharacterized protein</fullName>
    </submittedName>
</protein>
<reference evidence="3 4" key="1">
    <citation type="submission" date="2020-08" db="EMBL/GenBank/DDBJ databases">
        <title>Genomic Encyclopedia of Type Strains, Phase IV (KMG-IV): sequencing the most valuable type-strain genomes for metagenomic binning, comparative biology and taxonomic classification.</title>
        <authorList>
            <person name="Goeker M."/>
        </authorList>
    </citation>
    <scope>NUCLEOTIDE SEQUENCE [LARGE SCALE GENOMIC DNA]</scope>
    <source>
        <strain evidence="3 4">DSM 23960</strain>
    </source>
</reference>